<evidence type="ECO:0000313" key="3">
    <source>
        <dbReference type="Proteomes" id="UP001307849"/>
    </source>
</evidence>
<dbReference type="Proteomes" id="UP001307849">
    <property type="component" value="Unassembled WGS sequence"/>
</dbReference>
<reference evidence="2 3" key="1">
    <citation type="submission" date="2019-10" db="EMBL/GenBank/DDBJ databases">
        <authorList>
            <person name="Palmer J.M."/>
        </authorList>
    </citation>
    <scope>NUCLEOTIDE SEQUENCE [LARGE SCALE GENOMIC DNA]</scope>
    <source>
        <strain evidence="2 3">TWF506</strain>
    </source>
</reference>
<feature type="region of interest" description="Disordered" evidence="1">
    <location>
        <begin position="164"/>
        <end position="195"/>
    </location>
</feature>
<organism evidence="2 3">
    <name type="scientific">Arthrobotrys conoides</name>
    <dbReference type="NCBI Taxonomy" id="74498"/>
    <lineage>
        <taxon>Eukaryota</taxon>
        <taxon>Fungi</taxon>
        <taxon>Dikarya</taxon>
        <taxon>Ascomycota</taxon>
        <taxon>Pezizomycotina</taxon>
        <taxon>Orbiliomycetes</taxon>
        <taxon>Orbiliales</taxon>
        <taxon>Orbiliaceae</taxon>
        <taxon>Arthrobotrys</taxon>
    </lineage>
</organism>
<sequence>MSATLAQHESEFTAGPSSAQRPPRIPKPKTLKHGLSQSVVQEAFEVDYYLSKTDNWKHFKIAAVVKVLRSCCEGPILEHKSEFEPIVIGFKHQSEHLKNKVYDKFINNIYSGNISPKLRELLFDMLESTSEDRWLFIWLAGLMMRGWRRLPNWHEGLASYSPSSAQLASDETPEPTTYLPAQAERKSPLGIDERK</sequence>
<comment type="caution">
    <text evidence="2">The sequence shown here is derived from an EMBL/GenBank/DDBJ whole genome shotgun (WGS) entry which is preliminary data.</text>
</comment>
<accession>A0AAN8NJM9</accession>
<keyword evidence="3" id="KW-1185">Reference proteome</keyword>
<dbReference type="AlphaFoldDB" id="A0AAN8NJM9"/>
<proteinExistence type="predicted"/>
<gene>
    <name evidence="2" type="ORF">TWF506_005446</name>
</gene>
<protein>
    <submittedName>
        <fullName evidence="2">Uncharacterized protein</fullName>
    </submittedName>
</protein>
<dbReference type="EMBL" id="JAVHJM010000002">
    <property type="protein sequence ID" value="KAK6518286.1"/>
    <property type="molecule type" value="Genomic_DNA"/>
</dbReference>
<evidence type="ECO:0000313" key="2">
    <source>
        <dbReference type="EMBL" id="KAK6518286.1"/>
    </source>
</evidence>
<evidence type="ECO:0000256" key="1">
    <source>
        <dbReference type="SAM" id="MobiDB-lite"/>
    </source>
</evidence>
<name>A0AAN8NJM9_9PEZI</name>
<feature type="compositionally biased region" description="Basic and acidic residues" evidence="1">
    <location>
        <begin position="183"/>
        <end position="195"/>
    </location>
</feature>
<feature type="region of interest" description="Disordered" evidence="1">
    <location>
        <begin position="1"/>
        <end position="32"/>
    </location>
</feature>